<dbReference type="Proteomes" id="UP000198793">
    <property type="component" value="Unassembled WGS sequence"/>
</dbReference>
<evidence type="ECO:0000313" key="3">
    <source>
        <dbReference type="Proteomes" id="UP000198793"/>
    </source>
</evidence>
<keyword evidence="1" id="KW-0732">Signal</keyword>
<accession>A0A1H0L1Q9</accession>
<dbReference type="AlphaFoldDB" id="A0A1H0L1Q9"/>
<dbReference type="OrthoDB" id="7906449at2"/>
<sequence>MQPARSRPSLLLVALLLSAAALPGTALAAGSVIVQGASKGGGSVSRAQPAVAAPRASDPQQCAAAFHERLKAVREGPYAALKALGAPLADAASPAMVDTTFLFPPSSRPRTEAETRALRSAAAFLRRGPGAAPMPLTSDGRWVAARLREDLADFLTQSQTTYLCSGTAEYLAILRRQAERIGPSGDRRGDDLLVQREAARRLVAQASRLMEPAPVPTAAPEREMPAVASGEALRRSVGMEAESVGPPAPSMLVAASHGATRISEGDFDTDLPPLGHKPEWRLESEGDILAAIDRLADEARVAGLLAPEEAGGADTITTGAITTAAAPERAVPARLLVLRDAVAGSPSLRTDGLLRSDLVAALSSLEVLDTLRLAAAEPADPLPAAFEAVFRAIETAREESGRLAP</sequence>
<keyword evidence="3" id="KW-1185">Reference proteome</keyword>
<evidence type="ECO:0000313" key="2">
    <source>
        <dbReference type="EMBL" id="SDO62167.1"/>
    </source>
</evidence>
<feature type="chain" id="PRO_5011764799" evidence="1">
    <location>
        <begin position="29"/>
        <end position="405"/>
    </location>
</feature>
<feature type="signal peptide" evidence="1">
    <location>
        <begin position="1"/>
        <end position="28"/>
    </location>
</feature>
<name>A0A1H0L1Q9_9HYPH</name>
<proteinExistence type="predicted"/>
<reference evidence="2 3" key="1">
    <citation type="submission" date="2016-10" db="EMBL/GenBank/DDBJ databases">
        <authorList>
            <person name="de Groot N.N."/>
        </authorList>
    </citation>
    <scope>NUCLEOTIDE SEQUENCE [LARGE SCALE GENOMIC DNA]</scope>
    <source>
        <strain evidence="3">L7-484,KACC 16230,DSM 25025</strain>
    </source>
</reference>
<organism evidence="2 3">
    <name type="scientific">Aureimonas jatrophae</name>
    <dbReference type="NCBI Taxonomy" id="1166073"/>
    <lineage>
        <taxon>Bacteria</taxon>
        <taxon>Pseudomonadati</taxon>
        <taxon>Pseudomonadota</taxon>
        <taxon>Alphaproteobacteria</taxon>
        <taxon>Hyphomicrobiales</taxon>
        <taxon>Aurantimonadaceae</taxon>
        <taxon>Aureimonas</taxon>
    </lineage>
</organism>
<protein>
    <submittedName>
        <fullName evidence="2">Uncharacterized protein</fullName>
    </submittedName>
</protein>
<evidence type="ECO:0000256" key="1">
    <source>
        <dbReference type="SAM" id="SignalP"/>
    </source>
</evidence>
<gene>
    <name evidence="2" type="ORF">SAMN05192530_1098</name>
</gene>
<dbReference type="RefSeq" id="WP_090675811.1">
    <property type="nucleotide sequence ID" value="NZ_FNIT01000009.1"/>
</dbReference>
<dbReference type="STRING" id="1166073.SAMN05192530_1098"/>
<dbReference type="EMBL" id="FNIT01000009">
    <property type="protein sequence ID" value="SDO62167.1"/>
    <property type="molecule type" value="Genomic_DNA"/>
</dbReference>